<dbReference type="GeneID" id="119732056"/>
<dbReference type="PANTHER" id="PTHR22625">
    <property type="entry name" value="PLEXIN"/>
    <property type="match status" value="1"/>
</dbReference>
<protein>
    <recommendedName>
        <fullName evidence="4">IPT/TIG domain-containing protein</fullName>
    </recommendedName>
</protein>
<organism evidence="2 3">
    <name type="scientific">Patiria miniata</name>
    <name type="common">Bat star</name>
    <name type="synonym">Asterina miniata</name>
    <dbReference type="NCBI Taxonomy" id="46514"/>
    <lineage>
        <taxon>Eukaryota</taxon>
        <taxon>Metazoa</taxon>
        <taxon>Echinodermata</taxon>
        <taxon>Eleutherozoa</taxon>
        <taxon>Asterozoa</taxon>
        <taxon>Asteroidea</taxon>
        <taxon>Valvatacea</taxon>
        <taxon>Valvatida</taxon>
        <taxon>Asterinidae</taxon>
        <taxon>Patiria</taxon>
    </lineage>
</organism>
<evidence type="ECO:0000313" key="2">
    <source>
        <dbReference type="EnsemblMetazoa" id="XP_038061353.1"/>
    </source>
</evidence>
<dbReference type="GO" id="GO:0007162">
    <property type="term" value="P:negative regulation of cell adhesion"/>
    <property type="evidence" value="ECO:0007669"/>
    <property type="project" value="TreeGrafter"/>
</dbReference>
<evidence type="ECO:0000313" key="3">
    <source>
        <dbReference type="Proteomes" id="UP000887568"/>
    </source>
</evidence>
<dbReference type="GO" id="GO:0017154">
    <property type="term" value="F:semaphorin receptor activity"/>
    <property type="evidence" value="ECO:0007669"/>
    <property type="project" value="InterPro"/>
</dbReference>
<keyword evidence="1" id="KW-1133">Transmembrane helix</keyword>
<name>A0A914AC99_PATMI</name>
<dbReference type="OrthoDB" id="10402123at2759"/>
<keyword evidence="3" id="KW-1185">Reference proteome</keyword>
<sequence>MYCISPSIALPSHLLSNDAFLNTSTGFILDGVTALRAWCSDPSFCTLLEYHQNPRYFAFDDPVYKYEDGIAHKDGDTLLLRGDLLDLAITAKEITVYIGPDVCANVTRSRKLLGCVLPQTQPEAGDNLGKKTDKNLPFVRVFHGTHLAFDIGYIRYPSTSITVLVCVVSVVVLLIFVIVAIVIYRKAKSARKEVEERRTDLIMKKIEKTEDMMAASGVVGVQQSEM</sequence>
<keyword evidence="1" id="KW-0812">Transmembrane</keyword>
<dbReference type="GO" id="GO:0005886">
    <property type="term" value="C:plasma membrane"/>
    <property type="evidence" value="ECO:0007669"/>
    <property type="project" value="TreeGrafter"/>
</dbReference>
<evidence type="ECO:0008006" key="4">
    <source>
        <dbReference type="Google" id="ProtNLM"/>
    </source>
</evidence>
<dbReference type="Proteomes" id="UP000887568">
    <property type="component" value="Unplaced"/>
</dbReference>
<keyword evidence="1" id="KW-0472">Membrane</keyword>
<dbReference type="InterPro" id="IPR031148">
    <property type="entry name" value="Plexin"/>
</dbReference>
<dbReference type="GO" id="GO:0008045">
    <property type="term" value="P:motor neuron axon guidance"/>
    <property type="evidence" value="ECO:0007669"/>
    <property type="project" value="TreeGrafter"/>
</dbReference>
<dbReference type="EnsemblMetazoa" id="XM_038205425.1">
    <property type="protein sequence ID" value="XP_038061353.1"/>
    <property type="gene ID" value="LOC119732056"/>
</dbReference>
<evidence type="ECO:0000256" key="1">
    <source>
        <dbReference type="SAM" id="Phobius"/>
    </source>
</evidence>
<dbReference type="AlphaFoldDB" id="A0A914AC99"/>
<dbReference type="RefSeq" id="XP_038061353.1">
    <property type="nucleotide sequence ID" value="XM_038205425.1"/>
</dbReference>
<proteinExistence type="predicted"/>
<dbReference type="PANTHER" id="PTHR22625:SF44">
    <property type="entry name" value="PLEXIN-B"/>
    <property type="match status" value="1"/>
</dbReference>
<dbReference type="OMA" id="GFHENAR"/>
<dbReference type="GO" id="GO:0030334">
    <property type="term" value="P:regulation of cell migration"/>
    <property type="evidence" value="ECO:0007669"/>
    <property type="project" value="TreeGrafter"/>
</dbReference>
<feature type="transmembrane region" description="Helical" evidence="1">
    <location>
        <begin position="161"/>
        <end position="184"/>
    </location>
</feature>
<dbReference type="GO" id="GO:0097374">
    <property type="term" value="P:sensory neuron axon guidance"/>
    <property type="evidence" value="ECO:0007669"/>
    <property type="project" value="TreeGrafter"/>
</dbReference>
<dbReference type="GO" id="GO:0050772">
    <property type="term" value="P:positive regulation of axonogenesis"/>
    <property type="evidence" value="ECO:0007669"/>
    <property type="project" value="TreeGrafter"/>
</dbReference>
<accession>A0A914AC99</accession>
<dbReference type="GO" id="GO:0002116">
    <property type="term" value="C:semaphorin receptor complex"/>
    <property type="evidence" value="ECO:0007669"/>
    <property type="project" value="TreeGrafter"/>
</dbReference>
<dbReference type="GO" id="GO:0008360">
    <property type="term" value="P:regulation of cell shape"/>
    <property type="evidence" value="ECO:0007669"/>
    <property type="project" value="TreeGrafter"/>
</dbReference>
<reference evidence="2" key="1">
    <citation type="submission" date="2022-11" db="UniProtKB">
        <authorList>
            <consortium name="EnsemblMetazoa"/>
        </authorList>
    </citation>
    <scope>IDENTIFICATION</scope>
</reference>